<dbReference type="Gene3D" id="1.50.10.20">
    <property type="match status" value="1"/>
</dbReference>
<dbReference type="Gene3D" id="2.60.40.10">
    <property type="entry name" value="Immunoglobulins"/>
    <property type="match status" value="2"/>
</dbReference>
<dbReference type="EMBL" id="BARW01007837">
    <property type="protein sequence ID" value="GAI76926.1"/>
    <property type="molecule type" value="Genomic_DNA"/>
</dbReference>
<feature type="compositionally biased region" description="Low complexity" evidence="1">
    <location>
        <begin position="318"/>
        <end position="332"/>
    </location>
</feature>
<dbReference type="InterPro" id="IPR008930">
    <property type="entry name" value="Terpenoid_cyclase/PrenylTrfase"/>
</dbReference>
<proteinExistence type="predicted"/>
<reference evidence="3" key="1">
    <citation type="journal article" date="2014" name="Front. Microbiol.">
        <title>High frequency of phylogenetically diverse reductive dehalogenase-homologous genes in deep subseafloor sedimentary metagenomes.</title>
        <authorList>
            <person name="Kawai M."/>
            <person name="Futagami T."/>
            <person name="Toyoda A."/>
            <person name="Takaki Y."/>
            <person name="Nishi S."/>
            <person name="Hori S."/>
            <person name="Arai W."/>
            <person name="Tsubouchi T."/>
            <person name="Morono Y."/>
            <person name="Uchiyama I."/>
            <person name="Ito T."/>
            <person name="Fujiyama A."/>
            <person name="Inagaki F."/>
            <person name="Takami H."/>
        </authorList>
    </citation>
    <scope>NUCLEOTIDE SEQUENCE</scope>
    <source>
        <strain evidence="3">Expedition CK06-06</strain>
    </source>
</reference>
<dbReference type="Pfam" id="PF07705">
    <property type="entry name" value="CARDB"/>
    <property type="match status" value="2"/>
</dbReference>
<feature type="domain" description="CARDB" evidence="2">
    <location>
        <begin position="96"/>
        <end position="203"/>
    </location>
</feature>
<accession>X1SCS3</accession>
<gene>
    <name evidence="3" type="ORF">S12H4_16232</name>
</gene>
<name>X1SCS3_9ZZZZ</name>
<dbReference type="AlphaFoldDB" id="X1SCS3"/>
<comment type="caution">
    <text evidence="3">The sequence shown here is derived from an EMBL/GenBank/DDBJ whole genome shotgun (WGS) entry which is preliminary data.</text>
</comment>
<feature type="non-terminal residue" evidence="3">
    <location>
        <position position="372"/>
    </location>
</feature>
<protein>
    <recommendedName>
        <fullName evidence="2">CARDB domain-containing protein</fullName>
    </recommendedName>
</protein>
<dbReference type="InterPro" id="IPR013783">
    <property type="entry name" value="Ig-like_fold"/>
</dbReference>
<feature type="region of interest" description="Disordered" evidence="1">
    <location>
        <begin position="309"/>
        <end position="336"/>
    </location>
</feature>
<organism evidence="3">
    <name type="scientific">marine sediment metagenome</name>
    <dbReference type="NCBI Taxonomy" id="412755"/>
    <lineage>
        <taxon>unclassified sequences</taxon>
        <taxon>metagenomes</taxon>
        <taxon>ecological metagenomes</taxon>
    </lineage>
</organism>
<dbReference type="InterPro" id="IPR011635">
    <property type="entry name" value="CARDB"/>
</dbReference>
<evidence type="ECO:0000256" key="1">
    <source>
        <dbReference type="SAM" id="MobiDB-lite"/>
    </source>
</evidence>
<feature type="domain" description="CARDB" evidence="2">
    <location>
        <begin position="215"/>
        <end position="322"/>
    </location>
</feature>
<sequence length="372" mass="40209">MGTSSLLDSVHLAKTFLENKGEPNDPNVWSSTDIALTYRALLRVRQPYDIRGYLEQLVPRQNSDGSWGEDDDKVFTTALALQALNAVIPPELGDMADLAVYNNYIQFVPPDPNTGQDVNITAQIVNEGTLSAGSFCVEFYNGDPNSGGVMIGFPYCIDGIAPWSSTDANVVFADTNDLYDEQQIVVVVDPNGDVTESSYYNNFAYKTLTFASQPDLKIDSNDIYFFDVNGSVLTSNPDAYEPIVIVAEVNNLGARIDGSFDVNIVDTADSNITTTFTFNNISHDQKAIITLITGLAPGNRTIQVTADSDGDVTESDEGNNSAVNDVNVNAGSPPTNTADLKIETTDVNLPDCIGLNRPIGRDTGDNIFTKNV</sequence>
<evidence type="ECO:0000313" key="3">
    <source>
        <dbReference type="EMBL" id="GAI76926.1"/>
    </source>
</evidence>
<dbReference type="SUPFAM" id="SSF48239">
    <property type="entry name" value="Terpenoid cyclases/Protein prenyltransferases"/>
    <property type="match status" value="1"/>
</dbReference>
<evidence type="ECO:0000259" key="2">
    <source>
        <dbReference type="Pfam" id="PF07705"/>
    </source>
</evidence>